<dbReference type="GO" id="GO:0005576">
    <property type="term" value="C:extracellular region"/>
    <property type="evidence" value="ECO:0007669"/>
    <property type="project" value="TreeGrafter"/>
</dbReference>
<dbReference type="InterPro" id="IPR050314">
    <property type="entry name" value="Glycosyl_Hydrlase_18"/>
</dbReference>
<dbReference type="SMART" id="SM00636">
    <property type="entry name" value="Glyco_18"/>
    <property type="match status" value="1"/>
</dbReference>
<keyword evidence="7 9" id="KW-0326">Glycosidase</keyword>
<keyword evidence="13" id="KW-1185">Reference proteome</keyword>
<evidence type="ECO:0000256" key="5">
    <source>
        <dbReference type="ARBA" id="ARBA00023024"/>
    </source>
</evidence>
<dbReference type="Proteomes" id="UP000750711">
    <property type="component" value="Unassembled WGS sequence"/>
</dbReference>
<dbReference type="SUPFAM" id="SSF51445">
    <property type="entry name" value="(Trans)glycosidases"/>
    <property type="match status" value="1"/>
</dbReference>
<keyword evidence="4 9" id="KW-0378">Hydrolase</keyword>
<dbReference type="EMBL" id="JAGHQM010001648">
    <property type="protein sequence ID" value="KAH0553012.1"/>
    <property type="molecule type" value="Genomic_DNA"/>
</dbReference>
<evidence type="ECO:0000259" key="11">
    <source>
        <dbReference type="PROSITE" id="PS51910"/>
    </source>
</evidence>
<evidence type="ECO:0000313" key="13">
    <source>
        <dbReference type="Proteomes" id="UP000750711"/>
    </source>
</evidence>
<dbReference type="InterPro" id="IPR001223">
    <property type="entry name" value="Glyco_hydro18_cat"/>
</dbReference>
<keyword evidence="5" id="KW-0146">Chitin degradation</keyword>
<comment type="caution">
    <text evidence="12">The sequence shown here is derived from an EMBL/GenBank/DDBJ whole genome shotgun (WGS) entry which is preliminary data.</text>
</comment>
<evidence type="ECO:0000256" key="1">
    <source>
        <dbReference type="ARBA" id="ARBA00000822"/>
    </source>
</evidence>
<evidence type="ECO:0000256" key="3">
    <source>
        <dbReference type="ARBA" id="ARBA00012729"/>
    </source>
</evidence>
<dbReference type="Gene3D" id="3.10.50.10">
    <property type="match status" value="1"/>
</dbReference>
<name>A0A9P8IGS5_9PEZI</name>
<proteinExistence type="inferred from homology"/>
<dbReference type="PROSITE" id="PS01095">
    <property type="entry name" value="GH18_1"/>
    <property type="match status" value="1"/>
</dbReference>
<dbReference type="SUPFAM" id="SSF54556">
    <property type="entry name" value="Chitinase insertion domain"/>
    <property type="match status" value="1"/>
</dbReference>
<dbReference type="PANTHER" id="PTHR11177">
    <property type="entry name" value="CHITINASE"/>
    <property type="match status" value="1"/>
</dbReference>
<keyword evidence="6" id="KW-0119">Carbohydrate metabolism</keyword>
<evidence type="ECO:0000256" key="6">
    <source>
        <dbReference type="ARBA" id="ARBA00023277"/>
    </source>
</evidence>
<dbReference type="GO" id="GO:0006032">
    <property type="term" value="P:chitin catabolic process"/>
    <property type="evidence" value="ECO:0007669"/>
    <property type="project" value="UniProtKB-KW"/>
</dbReference>
<comment type="catalytic activity">
    <reaction evidence="1">
        <text>Random endo-hydrolysis of N-acetyl-beta-D-glucosaminide (1-&gt;4)-beta-linkages in chitin and chitodextrins.</text>
        <dbReference type="EC" id="3.2.1.14"/>
    </reaction>
</comment>
<sequence length="380" mass="41801">MSNFFGPTLPPPTNWLTQPRAPADRRNSITEPNIKLYVNAVYYPNWHVYKRRPPSSLNPGLVSHIFYAFAWVKLDGTVYLSDEWADTQIGVDGTHGCLRSLALLKQKNKYLKLILSVGGGGVGSQHFAEVAAKPAARETFGRTARDLVDRFHLDGLDIDWEHPSDPQQGVNYIFLLDAVRRYLPAPTYILTSALPAGTWALKNINLSVAHHFLDYINLMAYDFSGPWIDTYGHHAQLYSPAFPHSDAAYLSGDSAVTYLRTVGVPLSKIILGIPTFGRSFLGVDGTTGKYSGHGGEEGTFEYKDLPRPGAQEHVNREVGAAFCIGGDGGFVSYDNPTTVTMKATYVTRNGLGGLFFWTGTADASHPRSLVETAFKTLHNC</sequence>
<evidence type="ECO:0000256" key="7">
    <source>
        <dbReference type="ARBA" id="ARBA00023295"/>
    </source>
</evidence>
<feature type="domain" description="GH18" evidence="11">
    <location>
        <begin position="37"/>
        <end position="380"/>
    </location>
</feature>
<evidence type="ECO:0000256" key="10">
    <source>
        <dbReference type="SAM" id="MobiDB-lite"/>
    </source>
</evidence>
<dbReference type="InterPro" id="IPR001579">
    <property type="entry name" value="Glyco_hydro_18_chit_AS"/>
</dbReference>
<reference evidence="12" key="1">
    <citation type="submission" date="2021-03" db="EMBL/GenBank/DDBJ databases">
        <title>Comparative genomics and phylogenomic investigation of the class Geoglossomycetes provide insights into ecological specialization and systematics.</title>
        <authorList>
            <person name="Melie T."/>
            <person name="Pirro S."/>
            <person name="Miller A.N."/>
            <person name="Quandt A."/>
        </authorList>
    </citation>
    <scope>NUCLEOTIDE SEQUENCE</scope>
    <source>
        <strain evidence="12">CAQ_001_2017</strain>
    </source>
</reference>
<organism evidence="12 13">
    <name type="scientific">Trichoglossum hirsutum</name>
    <dbReference type="NCBI Taxonomy" id="265104"/>
    <lineage>
        <taxon>Eukaryota</taxon>
        <taxon>Fungi</taxon>
        <taxon>Dikarya</taxon>
        <taxon>Ascomycota</taxon>
        <taxon>Pezizomycotina</taxon>
        <taxon>Geoglossomycetes</taxon>
        <taxon>Geoglossales</taxon>
        <taxon>Geoglossaceae</taxon>
        <taxon>Trichoglossum</taxon>
    </lineage>
</organism>
<evidence type="ECO:0000313" key="12">
    <source>
        <dbReference type="EMBL" id="KAH0553012.1"/>
    </source>
</evidence>
<dbReference type="Pfam" id="PF00704">
    <property type="entry name" value="Glyco_hydro_18"/>
    <property type="match status" value="1"/>
</dbReference>
<evidence type="ECO:0000256" key="4">
    <source>
        <dbReference type="ARBA" id="ARBA00022801"/>
    </source>
</evidence>
<feature type="region of interest" description="Disordered" evidence="10">
    <location>
        <begin position="1"/>
        <end position="22"/>
    </location>
</feature>
<evidence type="ECO:0000256" key="2">
    <source>
        <dbReference type="ARBA" id="ARBA00008682"/>
    </source>
</evidence>
<dbReference type="GO" id="GO:0000272">
    <property type="term" value="P:polysaccharide catabolic process"/>
    <property type="evidence" value="ECO:0007669"/>
    <property type="project" value="UniProtKB-KW"/>
</dbReference>
<evidence type="ECO:0000256" key="9">
    <source>
        <dbReference type="RuleBase" id="RU000489"/>
    </source>
</evidence>
<dbReference type="InterPro" id="IPR017853">
    <property type="entry name" value="GH"/>
</dbReference>
<dbReference type="InterPro" id="IPR029070">
    <property type="entry name" value="Chitinase_insertion_sf"/>
</dbReference>
<comment type="similarity">
    <text evidence="2">Belongs to the glycosyl hydrolase 18 family. Chitinase class V subfamily.</text>
</comment>
<gene>
    <name evidence="12" type="ORF">GP486_006792</name>
</gene>
<evidence type="ECO:0000256" key="8">
    <source>
        <dbReference type="ARBA" id="ARBA00023326"/>
    </source>
</evidence>
<dbReference type="PANTHER" id="PTHR11177:SF228">
    <property type="entry name" value="CHITINASE"/>
    <property type="match status" value="1"/>
</dbReference>
<dbReference type="EC" id="3.2.1.14" evidence="3"/>
<dbReference type="PROSITE" id="PS51910">
    <property type="entry name" value="GH18_2"/>
    <property type="match status" value="1"/>
</dbReference>
<dbReference type="GO" id="GO:0008061">
    <property type="term" value="F:chitin binding"/>
    <property type="evidence" value="ECO:0007669"/>
    <property type="project" value="InterPro"/>
</dbReference>
<accession>A0A9P8IGS5</accession>
<keyword evidence="8" id="KW-0624">Polysaccharide degradation</keyword>
<protein>
    <recommendedName>
        <fullName evidence="3">chitinase</fullName>
        <ecNumber evidence="3">3.2.1.14</ecNumber>
    </recommendedName>
</protein>
<dbReference type="GO" id="GO:0008843">
    <property type="term" value="F:endochitinase activity"/>
    <property type="evidence" value="ECO:0007669"/>
    <property type="project" value="UniProtKB-EC"/>
</dbReference>
<dbReference type="AlphaFoldDB" id="A0A9P8IGS5"/>
<dbReference type="Gene3D" id="3.20.20.80">
    <property type="entry name" value="Glycosidases"/>
    <property type="match status" value="1"/>
</dbReference>
<dbReference type="InterPro" id="IPR011583">
    <property type="entry name" value="Chitinase_II/V-like_cat"/>
</dbReference>